<evidence type="ECO:0000256" key="4">
    <source>
        <dbReference type="ARBA" id="ARBA00022692"/>
    </source>
</evidence>
<dbReference type="PANTHER" id="PTHR43386">
    <property type="entry name" value="OLIGOPEPTIDE TRANSPORT SYSTEM PERMEASE PROTEIN APPC"/>
    <property type="match status" value="1"/>
</dbReference>
<evidence type="ECO:0000256" key="2">
    <source>
        <dbReference type="ARBA" id="ARBA00022448"/>
    </source>
</evidence>
<evidence type="ECO:0000256" key="3">
    <source>
        <dbReference type="ARBA" id="ARBA00022475"/>
    </source>
</evidence>
<dbReference type="Pfam" id="PF00528">
    <property type="entry name" value="BPD_transp_1"/>
    <property type="match status" value="1"/>
</dbReference>
<feature type="transmembrane region" description="Helical" evidence="7">
    <location>
        <begin position="233"/>
        <end position="254"/>
    </location>
</feature>
<reference evidence="9 10" key="1">
    <citation type="submission" date="2019-08" db="EMBL/GenBank/DDBJ databases">
        <authorList>
            <person name="Seo Y.L."/>
        </authorList>
    </citation>
    <scope>NUCLEOTIDE SEQUENCE [LARGE SCALE GENOMIC DNA]</scope>
    <source>
        <strain evidence="9 10">MaA-C15</strain>
    </source>
</reference>
<keyword evidence="5 7" id="KW-1133">Transmembrane helix</keyword>
<dbReference type="SUPFAM" id="SSF161098">
    <property type="entry name" value="MetI-like"/>
    <property type="match status" value="1"/>
</dbReference>
<dbReference type="Pfam" id="PF12911">
    <property type="entry name" value="OppC_N"/>
    <property type="match status" value="1"/>
</dbReference>
<evidence type="ECO:0000259" key="8">
    <source>
        <dbReference type="PROSITE" id="PS50928"/>
    </source>
</evidence>
<dbReference type="AlphaFoldDB" id="A0A5D4GM34"/>
<feature type="transmembrane region" description="Helical" evidence="7">
    <location>
        <begin position="112"/>
        <end position="138"/>
    </location>
</feature>
<dbReference type="InterPro" id="IPR025966">
    <property type="entry name" value="OppC_N"/>
</dbReference>
<proteinExistence type="inferred from homology"/>
<feature type="transmembrane region" description="Helical" evidence="7">
    <location>
        <begin position="42"/>
        <end position="62"/>
    </location>
</feature>
<keyword evidence="2 7" id="KW-0813">Transport</keyword>
<evidence type="ECO:0000256" key="7">
    <source>
        <dbReference type="RuleBase" id="RU363032"/>
    </source>
</evidence>
<gene>
    <name evidence="9" type="ORF">FY036_21380</name>
</gene>
<dbReference type="OrthoDB" id="9805884at2"/>
<feature type="transmembrane region" description="Helical" evidence="7">
    <location>
        <begin position="181"/>
        <end position="202"/>
    </location>
</feature>
<evidence type="ECO:0000256" key="6">
    <source>
        <dbReference type="ARBA" id="ARBA00023136"/>
    </source>
</evidence>
<dbReference type="EMBL" id="VSZS01000068">
    <property type="protein sequence ID" value="TYR29427.1"/>
    <property type="molecule type" value="Genomic_DNA"/>
</dbReference>
<sequence>MSAQDNLTAPTAAPVAPKPPSRLYRIWDSDVFYSFRRSPVTIVAAIVTVTMLLAALFAPWIAPYNPFNPASLNLMDGFTPPMTESMMGNFFVLGSDHQGRDVLSTILYGSRVSIFVGLSATLFAMTLGVSLGLAAGYLGGTTDSVIMRIADIQLSFPAILIALLIFGVARGIIPPSRQESMAIYVLIVAIGLSNWAQFARTVRGATMVERQKDYVSAARIMGVHPLAILIRHVLPNVTGPVLVIGTIGLALAIIEEATLSFLGVGVPPTQPSLGTLIRIGQQFLFSGEWWILLFPAITLVMLALAVNLLGDWLRDALNPRLR</sequence>
<organism evidence="9 10">
    <name type="scientific">Neoaquamicrobium microcysteis</name>
    <dbReference type="NCBI Taxonomy" id="2682781"/>
    <lineage>
        <taxon>Bacteria</taxon>
        <taxon>Pseudomonadati</taxon>
        <taxon>Pseudomonadota</taxon>
        <taxon>Alphaproteobacteria</taxon>
        <taxon>Hyphomicrobiales</taxon>
        <taxon>Phyllobacteriaceae</taxon>
        <taxon>Neoaquamicrobium</taxon>
    </lineage>
</organism>
<protein>
    <submittedName>
        <fullName evidence="9">ABC transporter permease</fullName>
    </submittedName>
</protein>
<evidence type="ECO:0000313" key="9">
    <source>
        <dbReference type="EMBL" id="TYR29427.1"/>
    </source>
</evidence>
<keyword evidence="6 7" id="KW-0472">Membrane</keyword>
<evidence type="ECO:0000313" key="10">
    <source>
        <dbReference type="Proteomes" id="UP000323258"/>
    </source>
</evidence>
<comment type="similarity">
    <text evidence="7">Belongs to the binding-protein-dependent transport system permease family.</text>
</comment>
<dbReference type="InterPro" id="IPR000515">
    <property type="entry name" value="MetI-like"/>
</dbReference>
<name>A0A5D4GM34_9HYPH</name>
<dbReference type="RefSeq" id="WP_148916806.1">
    <property type="nucleotide sequence ID" value="NZ_VSZS01000068.1"/>
</dbReference>
<dbReference type="CDD" id="cd06261">
    <property type="entry name" value="TM_PBP2"/>
    <property type="match status" value="1"/>
</dbReference>
<dbReference type="Gene3D" id="1.10.3720.10">
    <property type="entry name" value="MetI-like"/>
    <property type="match status" value="1"/>
</dbReference>
<keyword evidence="4 7" id="KW-0812">Transmembrane</keyword>
<dbReference type="GO" id="GO:0005886">
    <property type="term" value="C:plasma membrane"/>
    <property type="evidence" value="ECO:0007669"/>
    <property type="project" value="UniProtKB-SubCell"/>
</dbReference>
<accession>A0A5D4GM34</accession>
<comment type="subcellular location">
    <subcellularLocation>
        <location evidence="1 7">Cell membrane</location>
        <topology evidence="1 7">Multi-pass membrane protein</topology>
    </subcellularLocation>
</comment>
<feature type="transmembrane region" description="Helical" evidence="7">
    <location>
        <begin position="150"/>
        <end position="169"/>
    </location>
</feature>
<keyword evidence="10" id="KW-1185">Reference proteome</keyword>
<dbReference type="PROSITE" id="PS50928">
    <property type="entry name" value="ABC_TM1"/>
    <property type="match status" value="1"/>
</dbReference>
<feature type="domain" description="ABC transmembrane type-1" evidence="8">
    <location>
        <begin position="110"/>
        <end position="310"/>
    </location>
</feature>
<evidence type="ECO:0000256" key="5">
    <source>
        <dbReference type="ARBA" id="ARBA00022989"/>
    </source>
</evidence>
<keyword evidence="3" id="KW-1003">Cell membrane</keyword>
<dbReference type="Proteomes" id="UP000323258">
    <property type="component" value="Unassembled WGS sequence"/>
</dbReference>
<dbReference type="GO" id="GO:0055085">
    <property type="term" value="P:transmembrane transport"/>
    <property type="evidence" value="ECO:0007669"/>
    <property type="project" value="InterPro"/>
</dbReference>
<dbReference type="InterPro" id="IPR050366">
    <property type="entry name" value="BP-dependent_transpt_permease"/>
</dbReference>
<dbReference type="PANTHER" id="PTHR43386:SF26">
    <property type="entry name" value="ABC TRANSPORTER PERMEASE PROTEIN"/>
    <property type="match status" value="1"/>
</dbReference>
<dbReference type="InterPro" id="IPR035906">
    <property type="entry name" value="MetI-like_sf"/>
</dbReference>
<feature type="transmembrane region" description="Helical" evidence="7">
    <location>
        <begin position="289"/>
        <end position="313"/>
    </location>
</feature>
<reference evidence="9 10" key="2">
    <citation type="submission" date="2019-09" db="EMBL/GenBank/DDBJ databases">
        <title>Mesorhizobium sp. MaA-C15 isolated from Microcystis aeruginosa.</title>
        <authorList>
            <person name="Jeong S.E."/>
            <person name="Jin H.M."/>
            <person name="Jeon C.O."/>
        </authorList>
    </citation>
    <scope>NUCLEOTIDE SEQUENCE [LARGE SCALE GENOMIC DNA]</scope>
    <source>
        <strain evidence="9 10">MaA-C15</strain>
    </source>
</reference>
<comment type="caution">
    <text evidence="9">The sequence shown here is derived from an EMBL/GenBank/DDBJ whole genome shotgun (WGS) entry which is preliminary data.</text>
</comment>
<evidence type="ECO:0000256" key="1">
    <source>
        <dbReference type="ARBA" id="ARBA00004651"/>
    </source>
</evidence>